<gene>
    <name evidence="1" type="ORF">KSB_13700</name>
</gene>
<accession>A0ABQ3UJT2</accession>
<evidence type="ECO:0000313" key="2">
    <source>
        <dbReference type="Proteomes" id="UP000654345"/>
    </source>
</evidence>
<dbReference type="Proteomes" id="UP000654345">
    <property type="component" value="Unassembled WGS sequence"/>
</dbReference>
<comment type="caution">
    <text evidence="1">The sequence shown here is derived from an EMBL/GenBank/DDBJ whole genome shotgun (WGS) entry which is preliminary data.</text>
</comment>
<keyword evidence="2" id="KW-1185">Reference proteome</keyword>
<dbReference type="EMBL" id="BNJG01000001">
    <property type="protein sequence ID" value="GHO52895.1"/>
    <property type="molecule type" value="Genomic_DNA"/>
</dbReference>
<name>A0ABQ3UJT2_9CHLR</name>
<organism evidence="1 2">
    <name type="scientific">Ktedonobacter robiniae</name>
    <dbReference type="NCBI Taxonomy" id="2778365"/>
    <lineage>
        <taxon>Bacteria</taxon>
        <taxon>Bacillati</taxon>
        <taxon>Chloroflexota</taxon>
        <taxon>Ktedonobacteria</taxon>
        <taxon>Ktedonobacterales</taxon>
        <taxon>Ktedonobacteraceae</taxon>
        <taxon>Ktedonobacter</taxon>
    </lineage>
</organism>
<sequence length="96" mass="11188">MGARGEMEWFDVAVWRWWPSLLPTCTAQVWAWNAFSAIEWTMRQNNVSYAAYVAAYAADHSLIYRAREVWVDLYEEACLPASDEMVFVALFSTKHM</sequence>
<protein>
    <submittedName>
        <fullName evidence="1">Uncharacterized protein</fullName>
    </submittedName>
</protein>
<proteinExistence type="predicted"/>
<evidence type="ECO:0000313" key="1">
    <source>
        <dbReference type="EMBL" id="GHO52895.1"/>
    </source>
</evidence>
<reference evidence="1 2" key="1">
    <citation type="journal article" date="2021" name="Int. J. Syst. Evol. Microbiol.">
        <title>Reticulibacter mediterranei gen. nov., sp. nov., within the new family Reticulibacteraceae fam. nov., and Ktedonospora formicarum gen. nov., sp. nov., Ktedonobacter robiniae sp. nov., Dictyobacter formicarum sp. nov. and Dictyobacter arantiisoli sp. nov., belonging to the class Ktedonobacteria.</title>
        <authorList>
            <person name="Yabe S."/>
            <person name="Zheng Y."/>
            <person name="Wang C.M."/>
            <person name="Sakai Y."/>
            <person name="Abe K."/>
            <person name="Yokota A."/>
            <person name="Donadio S."/>
            <person name="Cavaletti L."/>
            <person name="Monciardini P."/>
        </authorList>
    </citation>
    <scope>NUCLEOTIDE SEQUENCE [LARGE SCALE GENOMIC DNA]</scope>
    <source>
        <strain evidence="1 2">SOSP1-30</strain>
    </source>
</reference>